<feature type="transmembrane region" description="Helical" evidence="6">
    <location>
        <begin position="17"/>
        <end position="37"/>
    </location>
</feature>
<reference evidence="9" key="1">
    <citation type="journal article" date="2010" name="ISME J.">
        <title>The complete genome sequence of the algal symbiont Dinoroseobacter shibae: a hitchhiker's guide to life in the sea.</title>
        <authorList>
            <person name="Wagner-Dobler I."/>
            <person name="Ballhausen B."/>
            <person name="Berger M."/>
            <person name="Brinkhoff T."/>
            <person name="Buchholz I."/>
            <person name="Bunk B."/>
            <person name="Cypionka H."/>
            <person name="Daniel R."/>
            <person name="Drepper T."/>
            <person name="Gerdts G."/>
            <person name="Hahnke S."/>
            <person name="Han C."/>
            <person name="Jahn D."/>
            <person name="Kalhoefer D."/>
            <person name="Kiss H."/>
            <person name="Klenk H.P."/>
            <person name="Kyrpides N."/>
            <person name="Liebl W."/>
            <person name="Liesegang H."/>
            <person name="Meincke L."/>
            <person name="Pati A."/>
            <person name="Petersen J."/>
            <person name="Piekarski T."/>
            <person name="Pommerenke C."/>
            <person name="Pradella S."/>
            <person name="Pukall R."/>
            <person name="Rabus R."/>
            <person name="Stackebrandt E."/>
            <person name="Thole S."/>
            <person name="Thompson L."/>
            <person name="Tielen P."/>
            <person name="Tomasch J."/>
            <person name="von Jan M."/>
            <person name="Wanphrut N."/>
            <person name="Wichels A."/>
            <person name="Zech H."/>
            <person name="Simon M."/>
        </authorList>
    </citation>
    <scope>NUCLEOTIDE SEQUENCE [LARGE SCALE GENOMIC DNA]</scope>
    <source>
        <strain evidence="9">DSM 16493 / NCIMB 14021 / DFL 12</strain>
    </source>
</reference>
<evidence type="ECO:0000256" key="6">
    <source>
        <dbReference type="SAM" id="Phobius"/>
    </source>
</evidence>
<dbReference type="EMBL" id="CP000830">
    <property type="protein sequence ID" value="ABV92019.1"/>
    <property type="molecule type" value="Genomic_DNA"/>
</dbReference>
<comment type="subcellular location">
    <subcellularLocation>
        <location evidence="1">Membrane</location>
        <topology evidence="1">Multi-pass membrane protein</topology>
    </subcellularLocation>
</comment>
<dbReference type="PANTHER" id="PTHR22911:SF6">
    <property type="entry name" value="SOLUTE CARRIER FAMILY 35 MEMBER G1"/>
    <property type="match status" value="1"/>
</dbReference>
<dbReference type="HOGENOM" id="CLU_032828_2_0_5"/>
<dbReference type="Gene3D" id="1.10.3730.20">
    <property type="match status" value="2"/>
</dbReference>
<keyword evidence="3 6" id="KW-0812">Transmembrane</keyword>
<dbReference type="PANTHER" id="PTHR22911">
    <property type="entry name" value="ACYL-MALONYL CONDENSING ENZYME-RELATED"/>
    <property type="match status" value="1"/>
</dbReference>
<feature type="transmembrane region" description="Helical" evidence="6">
    <location>
        <begin position="133"/>
        <end position="149"/>
    </location>
</feature>
<evidence type="ECO:0000256" key="4">
    <source>
        <dbReference type="ARBA" id="ARBA00022989"/>
    </source>
</evidence>
<dbReference type="eggNOG" id="COG0697">
    <property type="taxonomic scope" value="Bacteria"/>
</dbReference>
<evidence type="ECO:0000259" key="7">
    <source>
        <dbReference type="Pfam" id="PF00892"/>
    </source>
</evidence>
<dbReference type="InterPro" id="IPR000620">
    <property type="entry name" value="EamA_dom"/>
</dbReference>
<gene>
    <name evidence="8" type="ordered locus">Dshi_0270</name>
</gene>
<feature type="transmembrane region" description="Helical" evidence="6">
    <location>
        <begin position="218"/>
        <end position="237"/>
    </location>
</feature>
<feature type="transmembrane region" description="Helical" evidence="6">
    <location>
        <begin position="271"/>
        <end position="289"/>
    </location>
</feature>
<proteinExistence type="inferred from homology"/>
<dbReference type="Proteomes" id="UP000006833">
    <property type="component" value="Chromosome"/>
</dbReference>
<accession>A8LM42</accession>
<evidence type="ECO:0000256" key="2">
    <source>
        <dbReference type="ARBA" id="ARBA00009853"/>
    </source>
</evidence>
<feature type="transmembrane region" description="Helical" evidence="6">
    <location>
        <begin position="84"/>
        <end position="103"/>
    </location>
</feature>
<dbReference type="AlphaFoldDB" id="A8LM42"/>
<feature type="transmembrane region" description="Helical" evidence="6">
    <location>
        <begin position="249"/>
        <end position="265"/>
    </location>
</feature>
<keyword evidence="4 6" id="KW-1133">Transmembrane helix</keyword>
<feature type="transmembrane region" description="Helical" evidence="6">
    <location>
        <begin position="183"/>
        <end position="206"/>
    </location>
</feature>
<evidence type="ECO:0000313" key="9">
    <source>
        <dbReference type="Proteomes" id="UP000006833"/>
    </source>
</evidence>
<feature type="transmembrane region" description="Helical" evidence="6">
    <location>
        <begin position="155"/>
        <end position="171"/>
    </location>
</feature>
<evidence type="ECO:0000313" key="8">
    <source>
        <dbReference type="EMBL" id="ABV92019.1"/>
    </source>
</evidence>
<comment type="similarity">
    <text evidence="2">Belongs to the drug/metabolite transporter (DMT) superfamily. 10 TMS drug/metabolite exporter (DME) (TC 2.A.7.3) family.</text>
</comment>
<keyword evidence="9" id="KW-1185">Reference proteome</keyword>
<dbReference type="Pfam" id="PF00892">
    <property type="entry name" value="EamA"/>
    <property type="match status" value="2"/>
</dbReference>
<name>A8LM42_DINSH</name>
<feature type="transmembrane region" description="Helical" evidence="6">
    <location>
        <begin position="43"/>
        <end position="63"/>
    </location>
</feature>
<evidence type="ECO:0000256" key="1">
    <source>
        <dbReference type="ARBA" id="ARBA00004141"/>
    </source>
</evidence>
<dbReference type="InterPro" id="IPR037185">
    <property type="entry name" value="EmrE-like"/>
</dbReference>
<evidence type="ECO:0000256" key="5">
    <source>
        <dbReference type="ARBA" id="ARBA00023136"/>
    </source>
</evidence>
<sequence>MPLTAVPDRAAGNLRGAAYMLVVTASFTTGDALIRLATEEMPLFQVIFLRSWIAVAFLGLLVWRAGAHRMRVGPRDRRLIGLRSAAEVCAMVPFFIALANMPFANVSALLQALPLSLTLAGAVFLGEPVGWRRLAAIVVGFCGVLLIVQPGGSGFTAYALLVLLTVVFVTFRDLSTRRISPEIPAVLLGLVMAVFVLVSSGVLSLLTPWQPVTVRGALLLFGAGVFIASGYIFAALAMRHGEIGFVTPFRYMALVWAVLLGFFVFGEWPDALTWAGALLVVATGLYTLYREQVVRRAARRA</sequence>
<feature type="domain" description="EamA" evidence="7">
    <location>
        <begin position="159"/>
        <end position="282"/>
    </location>
</feature>
<keyword evidence="5 6" id="KW-0472">Membrane</keyword>
<dbReference type="OrthoDB" id="7165334at2"/>
<evidence type="ECO:0000256" key="3">
    <source>
        <dbReference type="ARBA" id="ARBA00022692"/>
    </source>
</evidence>
<dbReference type="RefSeq" id="WP_012176952.1">
    <property type="nucleotide sequence ID" value="NC_009952.1"/>
</dbReference>
<dbReference type="STRING" id="398580.Dshi_0270"/>
<organism evidence="8 9">
    <name type="scientific">Dinoroseobacter shibae (strain DSM 16493 / NCIMB 14021 / DFL 12)</name>
    <dbReference type="NCBI Taxonomy" id="398580"/>
    <lineage>
        <taxon>Bacteria</taxon>
        <taxon>Pseudomonadati</taxon>
        <taxon>Pseudomonadota</taxon>
        <taxon>Alphaproteobacteria</taxon>
        <taxon>Rhodobacterales</taxon>
        <taxon>Roseobacteraceae</taxon>
        <taxon>Dinoroseobacter</taxon>
    </lineage>
</organism>
<protein>
    <recommendedName>
        <fullName evidence="7">EamA domain-containing protein</fullName>
    </recommendedName>
</protein>
<feature type="transmembrane region" description="Helical" evidence="6">
    <location>
        <begin position="109"/>
        <end position="126"/>
    </location>
</feature>
<dbReference type="GO" id="GO:0016020">
    <property type="term" value="C:membrane"/>
    <property type="evidence" value="ECO:0007669"/>
    <property type="project" value="UniProtKB-SubCell"/>
</dbReference>
<dbReference type="SUPFAM" id="SSF103481">
    <property type="entry name" value="Multidrug resistance efflux transporter EmrE"/>
    <property type="match status" value="2"/>
</dbReference>
<feature type="domain" description="EamA" evidence="7">
    <location>
        <begin position="15"/>
        <end position="148"/>
    </location>
</feature>
<dbReference type="KEGG" id="dsh:Dshi_0270"/>